<dbReference type="PANTHER" id="PTHR42940">
    <property type="entry name" value="ALCOHOL DEHYDROGENASE 1-RELATED"/>
    <property type="match status" value="1"/>
</dbReference>
<name>A0AAC9LDW3_9PSEU</name>
<reference evidence="12" key="1">
    <citation type="submission" date="2016-06" db="EMBL/GenBank/DDBJ databases">
        <title>Complete genome sequence of Actinoalloteichus fjordicus DSM 46855 (=ADI127-17), type strain of the new species Actinoalloteichus fjordicus.</title>
        <authorList>
            <person name="Ruckert C."/>
            <person name="Nouioui I."/>
            <person name="Willmese J."/>
            <person name="van Wezel G."/>
            <person name="Klenk H.-P."/>
            <person name="Kalinowski J."/>
            <person name="Zotchev S.B."/>
        </authorList>
    </citation>
    <scope>NUCLEOTIDE SEQUENCE [LARGE SCALE GENOMIC DNA]</scope>
    <source>
        <strain evidence="12">ADI127-7</strain>
    </source>
</reference>
<comment type="similarity">
    <text evidence="2 9">Belongs to the zinc-containing alcohol dehydrogenase family.</text>
</comment>
<protein>
    <recommendedName>
        <fullName evidence="3">alcohol dehydrogenase</fullName>
        <ecNumber evidence="3">1.1.1.1</ecNumber>
    </recommendedName>
</protein>
<dbReference type="EC" id="1.1.1.1" evidence="3"/>
<dbReference type="Gene3D" id="3.90.180.10">
    <property type="entry name" value="Medium-chain alcohol dehydrogenases, catalytic domain"/>
    <property type="match status" value="1"/>
</dbReference>
<dbReference type="GO" id="GO:0005737">
    <property type="term" value="C:cytoplasm"/>
    <property type="evidence" value="ECO:0007669"/>
    <property type="project" value="TreeGrafter"/>
</dbReference>
<feature type="domain" description="Enoyl reductase (ER)" evidence="10">
    <location>
        <begin position="10"/>
        <end position="338"/>
    </location>
</feature>
<dbReference type="Pfam" id="PF00107">
    <property type="entry name" value="ADH_zinc_N"/>
    <property type="match status" value="1"/>
</dbReference>
<evidence type="ECO:0000313" key="12">
    <source>
        <dbReference type="Proteomes" id="UP000185511"/>
    </source>
</evidence>
<organism evidence="11 12">
    <name type="scientific">Actinoalloteichus fjordicus</name>
    <dbReference type="NCBI Taxonomy" id="1612552"/>
    <lineage>
        <taxon>Bacteria</taxon>
        <taxon>Bacillati</taxon>
        <taxon>Actinomycetota</taxon>
        <taxon>Actinomycetes</taxon>
        <taxon>Pseudonocardiales</taxon>
        <taxon>Pseudonocardiaceae</taxon>
        <taxon>Actinoalloteichus</taxon>
    </lineage>
</organism>
<dbReference type="KEGG" id="acad:UA74_17615"/>
<dbReference type="PANTHER" id="PTHR42940:SF8">
    <property type="entry name" value="VACUOLAR PROTEIN SORTING-ASSOCIATED PROTEIN 11"/>
    <property type="match status" value="1"/>
</dbReference>
<evidence type="ECO:0000256" key="6">
    <source>
        <dbReference type="ARBA" id="ARBA00023002"/>
    </source>
</evidence>
<dbReference type="EMBL" id="CP016076">
    <property type="protein sequence ID" value="APU15551.1"/>
    <property type="molecule type" value="Genomic_DNA"/>
</dbReference>
<keyword evidence="5 9" id="KW-0862">Zinc</keyword>
<dbReference type="Proteomes" id="UP000185511">
    <property type="component" value="Chromosome"/>
</dbReference>
<evidence type="ECO:0000256" key="1">
    <source>
        <dbReference type="ARBA" id="ARBA00001947"/>
    </source>
</evidence>
<dbReference type="Gene3D" id="3.40.50.720">
    <property type="entry name" value="NAD(P)-binding Rossmann-like Domain"/>
    <property type="match status" value="1"/>
</dbReference>
<dbReference type="PROSITE" id="PS00059">
    <property type="entry name" value="ADH_ZINC"/>
    <property type="match status" value="1"/>
</dbReference>
<sequence>MRTVVIPAAGADWELRQTPRPSPGPGEVLIRVRASAICHNDVLAGLGILPFPSTSPAIPGHEPAGDVVEVGAGVTSRQVGDRVGVTWIQGVCGRCAQCRRDSRLSGRAAFSCAAPATTGFTAPGGQAEWLLAPAAGTVLLPADLSYELAAPMLCSGYTAWSALSVGAPRPGERVAVLGIGGIGHLAVQFAAAAGFETVAITRSSDKHAIAADLGATLVLGSGTELDAAGGADVILATAPSYSSAGEAMRGLRPGGRMVLAGIDGREPFSIPPDLARPFFAHGQQILGATHGGMEHLALALASAAAGEVTPRIEVFAPEQIAQAAAAVATGSVRFRAVVAY</sequence>
<evidence type="ECO:0000256" key="4">
    <source>
        <dbReference type="ARBA" id="ARBA00022723"/>
    </source>
</evidence>
<dbReference type="InterPro" id="IPR002328">
    <property type="entry name" value="ADH_Zn_CS"/>
</dbReference>
<evidence type="ECO:0000256" key="8">
    <source>
        <dbReference type="ARBA" id="ARBA00049243"/>
    </source>
</evidence>
<dbReference type="SUPFAM" id="SSF50129">
    <property type="entry name" value="GroES-like"/>
    <property type="match status" value="1"/>
</dbReference>
<dbReference type="SMART" id="SM00829">
    <property type="entry name" value="PKS_ER"/>
    <property type="match status" value="1"/>
</dbReference>
<evidence type="ECO:0000256" key="9">
    <source>
        <dbReference type="RuleBase" id="RU361277"/>
    </source>
</evidence>
<dbReference type="InterPro" id="IPR020843">
    <property type="entry name" value="ER"/>
</dbReference>
<evidence type="ECO:0000313" key="11">
    <source>
        <dbReference type="EMBL" id="APU15551.1"/>
    </source>
</evidence>
<dbReference type="InterPro" id="IPR013154">
    <property type="entry name" value="ADH-like_N"/>
</dbReference>
<proteinExistence type="inferred from homology"/>
<evidence type="ECO:0000256" key="2">
    <source>
        <dbReference type="ARBA" id="ARBA00008072"/>
    </source>
</evidence>
<dbReference type="Pfam" id="PF08240">
    <property type="entry name" value="ADH_N"/>
    <property type="match status" value="1"/>
</dbReference>
<evidence type="ECO:0000256" key="7">
    <source>
        <dbReference type="ARBA" id="ARBA00049164"/>
    </source>
</evidence>
<comment type="cofactor">
    <cofactor evidence="1 9">
        <name>Zn(2+)</name>
        <dbReference type="ChEBI" id="CHEBI:29105"/>
    </cofactor>
</comment>
<evidence type="ECO:0000259" key="10">
    <source>
        <dbReference type="SMART" id="SM00829"/>
    </source>
</evidence>
<keyword evidence="12" id="KW-1185">Reference proteome</keyword>
<dbReference type="SUPFAM" id="SSF51735">
    <property type="entry name" value="NAD(P)-binding Rossmann-fold domains"/>
    <property type="match status" value="1"/>
</dbReference>
<evidence type="ECO:0000256" key="5">
    <source>
        <dbReference type="ARBA" id="ARBA00022833"/>
    </source>
</evidence>
<dbReference type="GO" id="GO:0008270">
    <property type="term" value="F:zinc ion binding"/>
    <property type="evidence" value="ECO:0007669"/>
    <property type="project" value="InterPro"/>
</dbReference>
<keyword evidence="4 9" id="KW-0479">Metal-binding</keyword>
<keyword evidence="6 11" id="KW-0560">Oxidoreductase</keyword>
<dbReference type="RefSeq" id="WP_075741263.1">
    <property type="nucleotide sequence ID" value="NZ_CP016076.1"/>
</dbReference>
<dbReference type="InterPro" id="IPR011032">
    <property type="entry name" value="GroES-like_sf"/>
</dbReference>
<dbReference type="GO" id="GO:0004022">
    <property type="term" value="F:alcohol dehydrogenase (NAD+) activity"/>
    <property type="evidence" value="ECO:0007669"/>
    <property type="project" value="UniProtKB-EC"/>
</dbReference>
<dbReference type="InterPro" id="IPR036291">
    <property type="entry name" value="NAD(P)-bd_dom_sf"/>
</dbReference>
<comment type="catalytic activity">
    <reaction evidence="8">
        <text>a primary alcohol + NAD(+) = an aldehyde + NADH + H(+)</text>
        <dbReference type="Rhea" id="RHEA:10736"/>
        <dbReference type="ChEBI" id="CHEBI:15378"/>
        <dbReference type="ChEBI" id="CHEBI:15734"/>
        <dbReference type="ChEBI" id="CHEBI:17478"/>
        <dbReference type="ChEBI" id="CHEBI:57540"/>
        <dbReference type="ChEBI" id="CHEBI:57945"/>
        <dbReference type="EC" id="1.1.1.1"/>
    </reaction>
</comment>
<accession>A0AAC9LDW3</accession>
<dbReference type="InterPro" id="IPR013149">
    <property type="entry name" value="ADH-like_C"/>
</dbReference>
<comment type="catalytic activity">
    <reaction evidence="7">
        <text>a secondary alcohol + NAD(+) = a ketone + NADH + H(+)</text>
        <dbReference type="Rhea" id="RHEA:10740"/>
        <dbReference type="ChEBI" id="CHEBI:15378"/>
        <dbReference type="ChEBI" id="CHEBI:17087"/>
        <dbReference type="ChEBI" id="CHEBI:35681"/>
        <dbReference type="ChEBI" id="CHEBI:57540"/>
        <dbReference type="ChEBI" id="CHEBI:57945"/>
        <dbReference type="EC" id="1.1.1.1"/>
    </reaction>
</comment>
<evidence type="ECO:0000256" key="3">
    <source>
        <dbReference type="ARBA" id="ARBA00013190"/>
    </source>
</evidence>
<dbReference type="AlphaFoldDB" id="A0AAC9LDW3"/>
<gene>
    <name evidence="11" type="ORF">UA74_17615</name>
</gene>